<dbReference type="PATRIC" id="fig|1068978.7.peg.2828"/>
<dbReference type="STRING" id="1068978.AMETH_2643"/>
<dbReference type="KEGG" id="amq:AMETH_2643"/>
<dbReference type="AlphaFoldDB" id="A0A076MVH7"/>
<keyword evidence="2" id="KW-1185">Reference proteome</keyword>
<protein>
    <submittedName>
        <fullName evidence="1">Uncharacterized protein</fullName>
    </submittedName>
</protein>
<dbReference type="HOGENOM" id="CLU_2406873_0_0_11"/>
<name>A0A076MVH7_AMYME</name>
<dbReference type="Proteomes" id="UP000062973">
    <property type="component" value="Chromosome"/>
</dbReference>
<evidence type="ECO:0000313" key="2">
    <source>
        <dbReference type="Proteomes" id="UP000062973"/>
    </source>
</evidence>
<dbReference type="EMBL" id="CP009110">
    <property type="protein sequence ID" value="AIJ22735.1"/>
    <property type="molecule type" value="Genomic_DNA"/>
</dbReference>
<reference evidence="1 2" key="1">
    <citation type="submission" date="2014-07" db="EMBL/GenBank/DDBJ databases">
        <title>Whole Genome Sequence of the Amycolatopsis methanolica 239.</title>
        <authorList>
            <person name="Tang B."/>
        </authorList>
    </citation>
    <scope>NUCLEOTIDE SEQUENCE [LARGE SCALE GENOMIC DNA]</scope>
    <source>
        <strain evidence="1 2">239</strain>
    </source>
</reference>
<proteinExistence type="predicted"/>
<sequence>MRARAAGLRRRHGSNAARAAATALSTSACRASAAVPMGRAVAESTVSKTPPPVAATPVPCSANSFCRYRVEMGSAAATESGHRSGSDRCVSM</sequence>
<organism evidence="1 2">
    <name type="scientific">Amycolatopsis methanolica 239</name>
    <dbReference type="NCBI Taxonomy" id="1068978"/>
    <lineage>
        <taxon>Bacteria</taxon>
        <taxon>Bacillati</taxon>
        <taxon>Actinomycetota</taxon>
        <taxon>Actinomycetes</taxon>
        <taxon>Pseudonocardiales</taxon>
        <taxon>Pseudonocardiaceae</taxon>
        <taxon>Amycolatopsis</taxon>
        <taxon>Amycolatopsis methanolica group</taxon>
    </lineage>
</organism>
<gene>
    <name evidence="1" type="ORF">AMETH_2643</name>
</gene>
<accession>A0A076MVH7</accession>
<dbReference type="PROSITE" id="PS51257">
    <property type="entry name" value="PROKAR_LIPOPROTEIN"/>
    <property type="match status" value="1"/>
</dbReference>
<evidence type="ECO:0000313" key="1">
    <source>
        <dbReference type="EMBL" id="AIJ22735.1"/>
    </source>
</evidence>